<dbReference type="OrthoDB" id="10275955at2759"/>
<evidence type="ECO:0000313" key="2">
    <source>
        <dbReference type="EMBL" id="PWY67389.1"/>
    </source>
</evidence>
<dbReference type="VEuPathDB" id="FungiDB:BO83DRAFT_99235"/>
<keyword evidence="3" id="KW-1185">Reference proteome</keyword>
<dbReference type="Proteomes" id="UP000246171">
    <property type="component" value="Unassembled WGS sequence"/>
</dbReference>
<organism evidence="2 3">
    <name type="scientific">Aspergillus eucalypticola (strain CBS 122712 / IBT 29274)</name>
    <dbReference type="NCBI Taxonomy" id="1448314"/>
    <lineage>
        <taxon>Eukaryota</taxon>
        <taxon>Fungi</taxon>
        <taxon>Dikarya</taxon>
        <taxon>Ascomycota</taxon>
        <taxon>Pezizomycotina</taxon>
        <taxon>Eurotiomycetes</taxon>
        <taxon>Eurotiomycetidae</taxon>
        <taxon>Eurotiales</taxon>
        <taxon>Aspergillaceae</taxon>
        <taxon>Aspergillus</taxon>
        <taxon>Aspergillus subgen. Circumdati</taxon>
    </lineage>
</organism>
<gene>
    <name evidence="2" type="ORF">BO83DRAFT_99235</name>
</gene>
<keyword evidence="1" id="KW-0472">Membrane</keyword>
<dbReference type="AlphaFoldDB" id="A0A317V144"/>
<reference evidence="2" key="1">
    <citation type="submission" date="2016-12" db="EMBL/GenBank/DDBJ databases">
        <title>The genomes of Aspergillus section Nigri reveals drivers in fungal speciation.</title>
        <authorList>
            <consortium name="DOE Joint Genome Institute"/>
            <person name="Vesth T.C."/>
            <person name="Nybo J."/>
            <person name="Theobald S."/>
            <person name="Brandl J."/>
            <person name="Frisvad J.C."/>
            <person name="Nielsen K.F."/>
            <person name="Lyhne E.K."/>
            <person name="Kogle M.E."/>
            <person name="Kuo A."/>
            <person name="Riley R."/>
            <person name="Clum A."/>
            <person name="Nolan M."/>
            <person name="Lipzen A."/>
            <person name="Salamov A."/>
            <person name="Henrissat B."/>
            <person name="Wiebenga A."/>
            <person name="De vries R.P."/>
            <person name="Grigoriev I.V."/>
            <person name="Mortensen U.H."/>
            <person name="Andersen M.R."/>
            <person name="Baker S.E."/>
        </authorList>
    </citation>
    <scope>NUCLEOTIDE SEQUENCE</scope>
    <source>
        <strain evidence="2">CBS 122712</strain>
    </source>
</reference>
<keyword evidence="1" id="KW-1133">Transmembrane helix</keyword>
<proteinExistence type="predicted"/>
<keyword evidence="1" id="KW-0812">Transmembrane</keyword>
<protein>
    <submittedName>
        <fullName evidence="2">Uncharacterized protein</fullName>
    </submittedName>
</protein>
<dbReference type="RefSeq" id="XP_025385483.1">
    <property type="nucleotide sequence ID" value="XM_025537775.1"/>
</dbReference>
<dbReference type="GeneID" id="37059737"/>
<evidence type="ECO:0000256" key="1">
    <source>
        <dbReference type="SAM" id="Phobius"/>
    </source>
</evidence>
<accession>A0A317V144</accession>
<comment type="caution">
    <text evidence="2">The sequence shown here is derived from an EMBL/GenBank/DDBJ whole genome shotgun (WGS) entry which is preliminary data.</text>
</comment>
<name>A0A317V144_ASPEC</name>
<feature type="transmembrane region" description="Helical" evidence="1">
    <location>
        <begin position="81"/>
        <end position="99"/>
    </location>
</feature>
<sequence>MLRCINRILKSSTTRVPHMPKGFSSTYEAFLGGNRTTTREWQPSAMHTYAGWEDLGWKRGANIIQTVNTGEMRRTPTRKEFIVYFCVWSQVLQILVGILNRPQHYAYPLRNTLLPRTPSKQFTICIM</sequence>
<evidence type="ECO:0000313" key="3">
    <source>
        <dbReference type="Proteomes" id="UP000246171"/>
    </source>
</evidence>
<dbReference type="EMBL" id="MSFU01000022">
    <property type="protein sequence ID" value="PWY67389.1"/>
    <property type="molecule type" value="Genomic_DNA"/>
</dbReference>